<dbReference type="CDD" id="cd00616">
    <property type="entry name" value="AHBA_syn"/>
    <property type="match status" value="1"/>
</dbReference>
<dbReference type="EMBL" id="MFJZ01000058">
    <property type="protein sequence ID" value="OGG29109.1"/>
    <property type="molecule type" value="Genomic_DNA"/>
</dbReference>
<dbReference type="AlphaFoldDB" id="A0A1F6AWP5"/>
<dbReference type="STRING" id="1798396.A2973_00720"/>
<sequence length="439" mass="49814">MDTTEESKRKEIERAVNKIFSDRKAKKKFIRGKTWIQYSGGVFDDREINASIESLIDGWFGLGRKAEELELGLAHFVGVKGSILTNSGSSSNLLAIASLMSYFYPGHMTPGDEVITAACGFPTTVNPMVLYGLVPVFLDVTPDTYNIDANNLERALSKKTKAVMLAHTLGNPNEMDAVVAFCKKHNLLLVEDNCDALGSEYDGQRTGSFGILSTQSFYPPHHMTMGEGGAVHYNDLRFERITRSLRDWGRSCWCRGDDKTMNGACKSRFNYRVGGKPYDHKYMFNQIGYNLKPIEPQAAMGVEQLKRMPSFMKARRKNFARMYGHAKRWEQHFILPRSLPKADPCWFAFPFTIRDEAPFTTHEITMFLESRMIQTRPLFAGNITRQPAYFNVPYRKVGDLTNADRVLHNTFFVGIYPGLGNEEIDFIAESIHDFLPKKT</sequence>
<evidence type="ECO:0000256" key="1">
    <source>
        <dbReference type="ARBA" id="ARBA00001933"/>
    </source>
</evidence>
<dbReference type="SUPFAM" id="SSF53383">
    <property type="entry name" value="PLP-dependent transferases"/>
    <property type="match status" value="1"/>
</dbReference>
<dbReference type="InterPro" id="IPR015421">
    <property type="entry name" value="PyrdxlP-dep_Trfase_major"/>
</dbReference>
<dbReference type="PANTHER" id="PTHR30244:SF34">
    <property type="entry name" value="DTDP-4-AMINO-4,6-DIDEOXYGALACTOSE TRANSAMINASE"/>
    <property type="match status" value="1"/>
</dbReference>
<dbReference type="Pfam" id="PF01041">
    <property type="entry name" value="DegT_DnrJ_EryC1"/>
    <property type="match status" value="1"/>
</dbReference>
<dbReference type="Gene3D" id="3.40.640.10">
    <property type="entry name" value="Type I PLP-dependent aspartate aminotransferase-like (Major domain)"/>
    <property type="match status" value="1"/>
</dbReference>
<dbReference type="PANTHER" id="PTHR30244">
    <property type="entry name" value="TRANSAMINASE"/>
    <property type="match status" value="1"/>
</dbReference>
<dbReference type="Gene3D" id="3.90.1150.10">
    <property type="entry name" value="Aspartate Aminotransferase, domain 1"/>
    <property type="match status" value="1"/>
</dbReference>
<keyword evidence="2 4" id="KW-0663">Pyridoxal phosphate</keyword>
<dbReference type="NCBIfam" id="NF011936">
    <property type="entry name" value="PRK15407.1"/>
    <property type="match status" value="1"/>
</dbReference>
<comment type="similarity">
    <text evidence="3 4">Belongs to the DegT/DnrJ/EryC1 family.</text>
</comment>
<accession>A0A1F6AWP5</accession>
<evidence type="ECO:0000313" key="5">
    <source>
        <dbReference type="EMBL" id="OGG29109.1"/>
    </source>
</evidence>
<dbReference type="GO" id="GO:0000271">
    <property type="term" value="P:polysaccharide biosynthetic process"/>
    <property type="evidence" value="ECO:0007669"/>
    <property type="project" value="TreeGrafter"/>
</dbReference>
<dbReference type="GO" id="GO:0030170">
    <property type="term" value="F:pyridoxal phosphate binding"/>
    <property type="evidence" value="ECO:0007669"/>
    <property type="project" value="TreeGrafter"/>
</dbReference>
<dbReference type="PIRSF" id="PIRSF000390">
    <property type="entry name" value="PLP_StrS"/>
    <property type="match status" value="1"/>
</dbReference>
<evidence type="ECO:0000256" key="4">
    <source>
        <dbReference type="RuleBase" id="RU004508"/>
    </source>
</evidence>
<comment type="caution">
    <text evidence="5">The sequence shown here is derived from an EMBL/GenBank/DDBJ whole genome shotgun (WGS) entry which is preliminary data.</text>
</comment>
<dbReference type="InterPro" id="IPR000653">
    <property type="entry name" value="DegT/StrS_aminotransferase"/>
</dbReference>
<dbReference type="InterPro" id="IPR015422">
    <property type="entry name" value="PyrdxlP-dep_Trfase_small"/>
</dbReference>
<evidence type="ECO:0000256" key="3">
    <source>
        <dbReference type="ARBA" id="ARBA00037999"/>
    </source>
</evidence>
<evidence type="ECO:0000313" key="6">
    <source>
        <dbReference type="Proteomes" id="UP000176409"/>
    </source>
</evidence>
<gene>
    <name evidence="5" type="ORF">A2973_00720</name>
</gene>
<evidence type="ECO:0000256" key="2">
    <source>
        <dbReference type="ARBA" id="ARBA00022898"/>
    </source>
</evidence>
<dbReference type="FunFam" id="3.40.640.10:FF:000079">
    <property type="entry name" value="LPS biosynthesis protein"/>
    <property type="match status" value="1"/>
</dbReference>
<protein>
    <submittedName>
        <fullName evidence="5">Lipopolysaccharide biosynthesis protein RfbH</fullName>
    </submittedName>
</protein>
<dbReference type="Proteomes" id="UP000176409">
    <property type="component" value="Unassembled WGS sequence"/>
</dbReference>
<comment type="cofactor">
    <cofactor evidence="1">
        <name>pyridoxal 5'-phosphate</name>
        <dbReference type="ChEBI" id="CHEBI:597326"/>
    </cofactor>
</comment>
<organism evidence="5 6">
    <name type="scientific">Candidatus Gottesmanbacteria bacterium RIFCSPLOWO2_01_FULL_49_10</name>
    <dbReference type="NCBI Taxonomy" id="1798396"/>
    <lineage>
        <taxon>Bacteria</taxon>
        <taxon>Candidatus Gottesmaniibacteriota</taxon>
    </lineage>
</organism>
<dbReference type="InterPro" id="IPR015424">
    <property type="entry name" value="PyrdxlP-dep_Trfase"/>
</dbReference>
<dbReference type="GO" id="GO:0008483">
    <property type="term" value="F:transaminase activity"/>
    <property type="evidence" value="ECO:0007669"/>
    <property type="project" value="TreeGrafter"/>
</dbReference>
<name>A0A1F6AWP5_9BACT</name>
<reference evidence="5 6" key="1">
    <citation type="journal article" date="2016" name="Nat. Commun.">
        <title>Thousands of microbial genomes shed light on interconnected biogeochemical processes in an aquifer system.</title>
        <authorList>
            <person name="Anantharaman K."/>
            <person name="Brown C.T."/>
            <person name="Hug L.A."/>
            <person name="Sharon I."/>
            <person name="Castelle C.J."/>
            <person name="Probst A.J."/>
            <person name="Thomas B.C."/>
            <person name="Singh A."/>
            <person name="Wilkins M.J."/>
            <person name="Karaoz U."/>
            <person name="Brodie E.L."/>
            <person name="Williams K.H."/>
            <person name="Hubbard S.S."/>
            <person name="Banfield J.F."/>
        </authorList>
    </citation>
    <scope>NUCLEOTIDE SEQUENCE [LARGE SCALE GENOMIC DNA]</scope>
</reference>
<proteinExistence type="inferred from homology"/>